<dbReference type="InterPro" id="IPR015943">
    <property type="entry name" value="WD40/YVTN_repeat-like_dom_sf"/>
</dbReference>
<dbReference type="InterPro" id="IPR051458">
    <property type="entry name" value="Cyt/Met_Dipeptidase"/>
</dbReference>
<keyword evidence="10" id="KW-1185">Reference proteome</keyword>
<dbReference type="InterPro" id="IPR036322">
    <property type="entry name" value="WD40_repeat_dom_sf"/>
</dbReference>
<evidence type="ECO:0000256" key="4">
    <source>
        <dbReference type="ARBA" id="ARBA00022737"/>
    </source>
</evidence>
<organism evidence="9 10">
    <name type="scientific">Vitrella brassicaformis (strain CCMP3155)</name>
    <dbReference type="NCBI Taxonomy" id="1169540"/>
    <lineage>
        <taxon>Eukaryota</taxon>
        <taxon>Sar</taxon>
        <taxon>Alveolata</taxon>
        <taxon>Colpodellida</taxon>
        <taxon>Vitrellaceae</taxon>
        <taxon>Vitrella</taxon>
    </lineage>
</organism>
<dbReference type="PROSITE" id="PS51278">
    <property type="entry name" value="GATASE_TYPE_2"/>
    <property type="match status" value="1"/>
</dbReference>
<dbReference type="PhylomeDB" id="A0A0G4GAN8"/>
<protein>
    <recommendedName>
        <fullName evidence="8">Glutamine amidotransferase type-2 domain-containing protein</fullName>
    </recommendedName>
</protein>
<dbReference type="GO" id="GO:0008233">
    <property type="term" value="F:peptidase activity"/>
    <property type="evidence" value="ECO:0007669"/>
    <property type="project" value="UniProtKB-KW"/>
</dbReference>
<keyword evidence="4" id="KW-0677">Repeat</keyword>
<feature type="compositionally biased region" description="Polar residues" evidence="7">
    <location>
        <begin position="1236"/>
        <end position="1245"/>
    </location>
</feature>
<evidence type="ECO:0000313" key="9">
    <source>
        <dbReference type="EMBL" id="CEM25860.1"/>
    </source>
</evidence>
<sequence length="1748" mass="188277">MCRLTAVISSGDPILLADIITRPRMSVIKQSFNCQERLRHDPSMISSPYQQSFLNGDGYGVGWYLPQALESSTARDADCPCVFTSLKPAWADRNLEMIAEKTLSPLIFAHVRAAGPGSGVSTELSCHPFVYGRFLFMHNGCIGEFQRVRRALLGLLNDEAFEWTVSNSCIDSAVIFGLFISRLDRGGRGAYSASELRDKLQWTMATVVAVCEQHNVQETSLLNVVISDGRTLLATRYVRPPTSHLPHASPSHTAQDHHDHQPPPSNSTAASDEEEEEERIVAAEEGGQAASLYFATGTGWAPTHAGSDMYEMCHKDRRIEVAIITSEPLTLYPEEWVPVPSNHLVVCDGSSGTPLADRPPPLPPSPAVLPIWSANHPFPIPRPIPKTIDVLITPMPSCCSRHISKAVMGPPSRLVEVERGTEVDTEWLEQASPKRPVLGTNRSLGRAMTPPPSLSCGAMSLSMELSSPAGIKWVLQSLTPFHRHSFRAHGDAILCMLTIPSAYLPSDAAAVAGSDIVVSGCQDGSIKIWETHTYETIHTLAGHKKAVLSLALHHQPQPRPTDGGSPTNSTSKGKLWLLSGSSDTTVCLWDISCLLVSSTAAVSDGDASPHATLVDSMDHLFPSPDGIPTVLKTTSRLTAVALPAAPAPAPSCHRPSLRTQVRFMPLQGDVLSLCTAPAEGRLSRRHSPAAAAAAEATRQPSSSAHPYLDLYVGFQNTTCVTLSLNELLAPQQTTQRSDGGDAAYHSLAVEPLTGASRHTGFIQAIVGCGEYVLTGGGDGIILVWKGGRMEGALKGHRGGILCLASSDQHRRDGNQATGGASGWRRPLGGGNHERIVFSGSRDKTVRMWDVELRCCRQSLIGHTSEVLSIALTHCYVLSSANSELFIWCRETHRLLSTVGTTNALPMGTAIITATIALPHTSAADEDAPPVGSKRIDDFSVLVAGGDGLVRCVQVREEFEAHGSASFSPSPSPLEDPSSSVWDGNDSDFTLDGLASPLAEQSTPVRDTSREEERRVVLPPPAEPHNCTGGTKKRQKDKDSREVAETRVRYGLPRSAVFEFELLFRHLISFKSVSGDVSCLEECWKNAKFIQKLLEQLGARVKLFAHPSGTDTPRAQQAMPATRECAGSEGRVQFEDCHRQRATHPGAKSPLVVGRLGDDPAKPTVVFYGHYDVVSASMAPQTSTDSGDAWRTPPFELTGQDGYWYGRGTTDNKGPILASIFAVKALQSQRPKGRSRTGCTGSSNVRNGLEAPPNSRQWSERSRSAVQGATALSELPVNFVWIIEGEEENGSVGFESMVACAQREGWFEGCEYLICSNSYWIDDHTPCLVYGMRGVIDYQIEVRGGDADLHSGLHGGIVAEPLQDLIALVSTLNDEQGNPNPAIIPPLPGVALPTCCADGTPLLKQPPCRHRHFSREESSLLGSYFNVDRYRRQIKGAALKSQSPLDILYQRWCAPCISVSDIFTSLARKHHYHHYAPTSPTDYAALPTASHITNSNPRDASTTAQGLLAAALNEANEAPAADATSGTGGDETRASLLPQPSRDDGSVREGGGRPGGVGSSASRGSGGSHLTKGTFRVIPCSAVCNLSIRFVPDQDANALVDRLTEHLTREFGRRASLNSLKLRVVSVGDAWIARTDTHDSNNSSSSSSRQGKLFRCATRAVTDSWGVRPLVIREGGTMPVIHCLSAVLGIPAIQLPMGQSSDAAHLPNERIRMKNLYKGVEMLQRMLGYLAEDSTGAPSTHLTVPHAAP</sequence>
<feature type="repeat" description="WD" evidence="6">
    <location>
        <begin position="514"/>
        <end position="539"/>
    </location>
</feature>
<evidence type="ECO:0000313" key="10">
    <source>
        <dbReference type="Proteomes" id="UP000041254"/>
    </source>
</evidence>
<dbReference type="PRINTS" id="PR00320">
    <property type="entry name" value="GPROTEINBRPT"/>
</dbReference>
<feature type="compositionally biased region" description="Low complexity" evidence="7">
    <location>
        <begin position="965"/>
        <end position="979"/>
    </location>
</feature>
<evidence type="ECO:0000256" key="6">
    <source>
        <dbReference type="PROSITE-ProRule" id="PRU00221"/>
    </source>
</evidence>
<dbReference type="SUPFAM" id="SSF56235">
    <property type="entry name" value="N-terminal nucleophile aminohydrolases (Ntn hydrolases)"/>
    <property type="match status" value="1"/>
</dbReference>
<gene>
    <name evidence="9" type="ORF">Vbra_17264</name>
</gene>
<feature type="compositionally biased region" description="Basic and acidic residues" evidence="7">
    <location>
        <begin position="1006"/>
        <end position="1015"/>
    </location>
</feature>
<evidence type="ECO:0000256" key="3">
    <source>
        <dbReference type="ARBA" id="ARBA00022723"/>
    </source>
</evidence>
<accession>A0A0G4GAN8</accession>
<evidence type="ECO:0000256" key="1">
    <source>
        <dbReference type="ARBA" id="ARBA00022574"/>
    </source>
</evidence>
<keyword evidence="3" id="KW-0479">Metal-binding</keyword>
<dbReference type="InterPro" id="IPR029055">
    <property type="entry name" value="Ntn_hydrolases_N"/>
</dbReference>
<dbReference type="OMA" id="CVAYTEA"/>
<proteinExistence type="predicted"/>
<dbReference type="InterPro" id="IPR001680">
    <property type="entry name" value="WD40_rpt"/>
</dbReference>
<dbReference type="Gene3D" id="3.40.630.10">
    <property type="entry name" value="Zn peptidases"/>
    <property type="match status" value="2"/>
</dbReference>
<feature type="repeat" description="WD" evidence="6">
    <location>
        <begin position="834"/>
        <end position="851"/>
    </location>
</feature>
<dbReference type="InterPro" id="IPR002933">
    <property type="entry name" value="Peptidase_M20"/>
</dbReference>
<evidence type="ECO:0000256" key="7">
    <source>
        <dbReference type="SAM" id="MobiDB-lite"/>
    </source>
</evidence>
<dbReference type="PANTHER" id="PTHR43270">
    <property type="entry name" value="BETA-ALA-HIS DIPEPTIDASE"/>
    <property type="match status" value="1"/>
</dbReference>
<dbReference type="CDD" id="cd01908">
    <property type="entry name" value="YafJ"/>
    <property type="match status" value="1"/>
</dbReference>
<feature type="region of interest" description="Disordered" evidence="7">
    <location>
        <begin position="1516"/>
        <end position="1568"/>
    </location>
</feature>
<dbReference type="Gene3D" id="3.60.20.10">
    <property type="entry name" value="Glutamine Phosphoribosylpyrophosphate, subunit 1, domain 1"/>
    <property type="match status" value="1"/>
</dbReference>
<feature type="domain" description="Glutamine amidotransferase type-2" evidence="8">
    <location>
        <begin position="2"/>
        <end position="286"/>
    </location>
</feature>
<feature type="compositionally biased region" description="Basic and acidic residues" evidence="7">
    <location>
        <begin position="1035"/>
        <end position="1044"/>
    </location>
</feature>
<dbReference type="STRING" id="1169540.A0A0G4GAN8"/>
<dbReference type="InterPro" id="IPR020472">
    <property type="entry name" value="WD40_PAC1"/>
</dbReference>
<dbReference type="GO" id="GO:0006751">
    <property type="term" value="P:glutathione catabolic process"/>
    <property type="evidence" value="ECO:0007669"/>
    <property type="project" value="TreeGrafter"/>
</dbReference>
<dbReference type="GO" id="GO:0046872">
    <property type="term" value="F:metal ion binding"/>
    <property type="evidence" value="ECO:0007669"/>
    <property type="project" value="UniProtKB-KW"/>
</dbReference>
<dbReference type="Gene3D" id="3.30.70.360">
    <property type="match status" value="2"/>
</dbReference>
<dbReference type="InterPro" id="IPR017932">
    <property type="entry name" value="GATase_2_dom"/>
</dbReference>
<feature type="region of interest" description="Disordered" evidence="7">
    <location>
        <begin position="961"/>
        <end position="1044"/>
    </location>
</feature>
<dbReference type="VEuPathDB" id="CryptoDB:Vbra_17264"/>
<dbReference type="SUPFAM" id="SSF50978">
    <property type="entry name" value="WD40 repeat-like"/>
    <property type="match status" value="1"/>
</dbReference>
<keyword evidence="2" id="KW-0645">Protease</keyword>
<feature type="region of interest" description="Disordered" evidence="7">
    <location>
        <begin position="241"/>
        <end position="282"/>
    </location>
</feature>
<dbReference type="Gene3D" id="2.130.10.10">
    <property type="entry name" value="YVTN repeat-like/Quinoprotein amine dehydrogenase"/>
    <property type="match status" value="2"/>
</dbReference>
<dbReference type="PROSITE" id="PS50082">
    <property type="entry name" value="WD_REPEATS_2"/>
    <property type="match status" value="2"/>
</dbReference>
<dbReference type="OrthoDB" id="412867at2759"/>
<feature type="region of interest" description="Disordered" evidence="7">
    <location>
        <begin position="1230"/>
        <end position="1262"/>
    </location>
</feature>
<dbReference type="InParanoid" id="A0A0G4GAN8"/>
<keyword evidence="1 6" id="KW-0853">WD repeat</keyword>
<feature type="compositionally biased region" description="Basic and acidic residues" evidence="7">
    <location>
        <begin position="1540"/>
        <end position="1550"/>
    </location>
</feature>
<evidence type="ECO:0000256" key="2">
    <source>
        <dbReference type="ARBA" id="ARBA00022670"/>
    </source>
</evidence>
<dbReference type="GO" id="GO:0006508">
    <property type="term" value="P:proteolysis"/>
    <property type="evidence" value="ECO:0007669"/>
    <property type="project" value="UniProtKB-KW"/>
</dbReference>
<evidence type="ECO:0000259" key="8">
    <source>
        <dbReference type="PROSITE" id="PS51278"/>
    </source>
</evidence>
<dbReference type="Proteomes" id="UP000041254">
    <property type="component" value="Unassembled WGS sequence"/>
</dbReference>
<dbReference type="EMBL" id="CDMY01000604">
    <property type="protein sequence ID" value="CEM25860.1"/>
    <property type="molecule type" value="Genomic_DNA"/>
</dbReference>
<keyword evidence="5" id="KW-0378">Hydrolase</keyword>
<dbReference type="Pfam" id="PF01546">
    <property type="entry name" value="Peptidase_M20"/>
    <property type="match status" value="2"/>
</dbReference>
<dbReference type="SUPFAM" id="SSF53187">
    <property type="entry name" value="Zn-dependent exopeptidases"/>
    <property type="match status" value="2"/>
</dbReference>
<evidence type="ECO:0000256" key="5">
    <source>
        <dbReference type="ARBA" id="ARBA00022801"/>
    </source>
</evidence>
<dbReference type="PANTHER" id="PTHR43270:SF8">
    <property type="entry name" value="DI- AND TRIPEPTIDASE DUG2-RELATED"/>
    <property type="match status" value="1"/>
</dbReference>
<dbReference type="SMART" id="SM00320">
    <property type="entry name" value="WD40"/>
    <property type="match status" value="5"/>
</dbReference>
<name>A0A0G4GAN8_VITBC</name>
<reference evidence="9 10" key="1">
    <citation type="submission" date="2014-11" db="EMBL/GenBank/DDBJ databases">
        <authorList>
            <person name="Zhu J."/>
            <person name="Qi W."/>
            <person name="Song R."/>
        </authorList>
    </citation>
    <scope>NUCLEOTIDE SEQUENCE [LARGE SCALE GENOMIC DNA]</scope>
</reference>
<dbReference type="Pfam" id="PF00400">
    <property type="entry name" value="WD40"/>
    <property type="match status" value="3"/>
</dbReference>